<sequence>MTWPAELKPNTALNHRGVVDGAMVRKGVWNQRTVSSTQPVPVFMDGIPGQIRPTSPVGRRGPRSLSRHKNVRHGVPSPSDW</sequence>
<accession>A0ACC2GTB1</accession>
<comment type="caution">
    <text evidence="1">The sequence shown here is derived from an EMBL/GenBank/DDBJ whole genome shotgun (WGS) entry which is preliminary data.</text>
</comment>
<keyword evidence="2" id="KW-1185">Reference proteome</keyword>
<reference evidence="1" key="1">
    <citation type="submission" date="2021-05" db="EMBL/GenBank/DDBJ databases">
        <authorList>
            <person name="Pan Q."/>
            <person name="Jouanno E."/>
            <person name="Zahm M."/>
            <person name="Klopp C."/>
            <person name="Cabau C."/>
            <person name="Louis A."/>
            <person name="Berthelot C."/>
            <person name="Parey E."/>
            <person name="Roest Crollius H."/>
            <person name="Montfort J."/>
            <person name="Robinson-Rechavi M."/>
            <person name="Bouchez O."/>
            <person name="Lampietro C."/>
            <person name="Lopez Roques C."/>
            <person name="Donnadieu C."/>
            <person name="Postlethwait J."/>
            <person name="Bobe J."/>
            <person name="Dillon D."/>
            <person name="Chandos A."/>
            <person name="von Hippel F."/>
            <person name="Guiguen Y."/>
        </authorList>
    </citation>
    <scope>NUCLEOTIDE SEQUENCE</scope>
    <source>
        <strain evidence="1">YG-Jan2019</strain>
    </source>
</reference>
<protein>
    <submittedName>
        <fullName evidence="1">Uncharacterized protein</fullName>
    </submittedName>
</protein>
<gene>
    <name evidence="1" type="ORF">DPEC_G00112360</name>
</gene>
<dbReference type="Proteomes" id="UP001157502">
    <property type="component" value="Chromosome 9"/>
</dbReference>
<evidence type="ECO:0000313" key="1">
    <source>
        <dbReference type="EMBL" id="KAJ8006934.1"/>
    </source>
</evidence>
<proteinExistence type="predicted"/>
<dbReference type="EMBL" id="CM055736">
    <property type="protein sequence ID" value="KAJ8006934.1"/>
    <property type="molecule type" value="Genomic_DNA"/>
</dbReference>
<evidence type="ECO:0000313" key="2">
    <source>
        <dbReference type="Proteomes" id="UP001157502"/>
    </source>
</evidence>
<name>A0ACC2GTB1_DALPE</name>
<organism evidence="1 2">
    <name type="scientific">Dallia pectoralis</name>
    <name type="common">Alaska blackfish</name>
    <dbReference type="NCBI Taxonomy" id="75939"/>
    <lineage>
        <taxon>Eukaryota</taxon>
        <taxon>Metazoa</taxon>
        <taxon>Chordata</taxon>
        <taxon>Craniata</taxon>
        <taxon>Vertebrata</taxon>
        <taxon>Euteleostomi</taxon>
        <taxon>Actinopterygii</taxon>
        <taxon>Neopterygii</taxon>
        <taxon>Teleostei</taxon>
        <taxon>Protacanthopterygii</taxon>
        <taxon>Esociformes</taxon>
        <taxon>Umbridae</taxon>
        <taxon>Dallia</taxon>
    </lineage>
</organism>